<keyword evidence="4 6" id="KW-0233">DNA recombination</keyword>
<protein>
    <recommendedName>
        <fullName evidence="6">Holliday junction branch migration complex subunit RuvA</fullName>
    </recommendedName>
</protein>
<dbReference type="GO" id="GO:0005737">
    <property type="term" value="C:cytoplasm"/>
    <property type="evidence" value="ECO:0007669"/>
    <property type="project" value="UniProtKB-SubCell"/>
</dbReference>
<dbReference type="InterPro" id="IPR003583">
    <property type="entry name" value="Hlx-hairpin-Hlx_DNA-bd_motif"/>
</dbReference>
<keyword evidence="1 6" id="KW-0963">Cytoplasm</keyword>
<evidence type="ECO:0000256" key="4">
    <source>
        <dbReference type="ARBA" id="ARBA00023172"/>
    </source>
</evidence>
<dbReference type="Proteomes" id="UP000767446">
    <property type="component" value="Unassembled WGS sequence"/>
</dbReference>
<sequence length="158" mass="17065">MVFTHQQIREDQQFLYGFATAAERDLFRGLISVSGIGATSAVALIDTLGFEDLVAAIATSNINALTKTPGVGKKTAERLVLELKSKLDQWRLTPGGSISSALAVPTEILAELEVTLAALGYTKAEIEQAISLLSQDNQMLKNPNVEEWLKKAIAYLST</sequence>
<dbReference type="AlphaFoldDB" id="A0A941GU48"/>
<evidence type="ECO:0000313" key="9">
    <source>
        <dbReference type="Proteomes" id="UP000767446"/>
    </source>
</evidence>
<dbReference type="HAMAP" id="MF_00031">
    <property type="entry name" value="DNA_HJ_migration_RuvA"/>
    <property type="match status" value="1"/>
</dbReference>
<dbReference type="GO" id="GO:0048476">
    <property type="term" value="C:Holliday junction resolvase complex"/>
    <property type="evidence" value="ECO:0007669"/>
    <property type="project" value="UniProtKB-UniRule"/>
</dbReference>
<comment type="domain">
    <text evidence="6">Has three domains with a flexible linker between the domains II and III and assumes an 'L' shape. Domain III is highly mobile and contacts RuvB.</text>
</comment>
<comment type="subcellular location">
    <subcellularLocation>
        <location evidence="6">Cytoplasm</location>
    </subcellularLocation>
</comment>
<dbReference type="GO" id="GO:0009379">
    <property type="term" value="C:Holliday junction helicase complex"/>
    <property type="evidence" value="ECO:0007669"/>
    <property type="project" value="InterPro"/>
</dbReference>
<gene>
    <name evidence="6 8" type="primary">ruvA</name>
    <name evidence="8" type="ORF">DSM107014_03820</name>
</gene>
<comment type="function">
    <text evidence="6">The RuvA-RuvB-RuvC complex processes Holliday junction (HJ) DNA during genetic recombination and DNA repair, while the RuvA-RuvB complex plays an important role in the rescue of blocked DNA replication forks via replication fork reversal (RFR). RuvA specifically binds to HJ cruciform DNA, conferring on it an open structure. The RuvB hexamer acts as an ATP-dependent pump, pulling dsDNA into and through the RuvAB complex. HJ branch migration allows RuvC to scan DNA until it finds its consensus sequence, where it cleaves and resolves the cruciform DNA.</text>
</comment>
<proteinExistence type="inferred from homology"/>
<dbReference type="GO" id="GO:0005524">
    <property type="term" value="F:ATP binding"/>
    <property type="evidence" value="ECO:0007669"/>
    <property type="project" value="InterPro"/>
</dbReference>
<dbReference type="InterPro" id="IPR011114">
    <property type="entry name" value="RuvA_C"/>
</dbReference>
<evidence type="ECO:0000313" key="8">
    <source>
        <dbReference type="EMBL" id="MBR8827028.1"/>
    </source>
</evidence>
<dbReference type="EMBL" id="JADQBC010000017">
    <property type="protein sequence ID" value="MBR8827028.1"/>
    <property type="molecule type" value="Genomic_DNA"/>
</dbReference>
<comment type="caution">
    <text evidence="6">Lacks conserved residue(s) required for the propagation of feature annotation.</text>
</comment>
<dbReference type="SUPFAM" id="SSF47781">
    <property type="entry name" value="RuvA domain 2-like"/>
    <property type="match status" value="1"/>
</dbReference>
<evidence type="ECO:0000256" key="3">
    <source>
        <dbReference type="ARBA" id="ARBA00023125"/>
    </source>
</evidence>
<dbReference type="NCBIfam" id="TIGR00084">
    <property type="entry name" value="ruvA"/>
    <property type="match status" value="1"/>
</dbReference>
<dbReference type="CDD" id="cd14332">
    <property type="entry name" value="UBA_RuvA_C"/>
    <property type="match status" value="1"/>
</dbReference>
<dbReference type="InterPro" id="IPR000085">
    <property type="entry name" value="RuvA"/>
</dbReference>
<dbReference type="Gene3D" id="1.10.150.20">
    <property type="entry name" value="5' to 3' exonuclease, C-terminal subdomain"/>
    <property type="match status" value="1"/>
</dbReference>
<feature type="region of interest" description="Domain III" evidence="6">
    <location>
        <begin position="106"/>
        <end position="158"/>
    </location>
</feature>
<feature type="domain" description="Helix-hairpin-helix DNA-binding motif class 1" evidence="7">
    <location>
        <begin position="63"/>
        <end position="82"/>
    </location>
</feature>
<dbReference type="GO" id="GO:0000400">
    <property type="term" value="F:four-way junction DNA binding"/>
    <property type="evidence" value="ECO:0007669"/>
    <property type="project" value="UniProtKB-UniRule"/>
</dbReference>
<name>A0A941GU48_9CHRO</name>
<accession>A0A941GU48</accession>
<dbReference type="Pfam" id="PF14520">
    <property type="entry name" value="HHH_5"/>
    <property type="match status" value="1"/>
</dbReference>
<evidence type="ECO:0000256" key="6">
    <source>
        <dbReference type="HAMAP-Rule" id="MF_00031"/>
    </source>
</evidence>
<dbReference type="InterPro" id="IPR010994">
    <property type="entry name" value="RuvA_2-like"/>
</dbReference>
<reference evidence="8" key="1">
    <citation type="submission" date="2021-02" db="EMBL/GenBank/DDBJ databases">
        <title>Metagenome analyses of Stigonema ocellatum DSM 106950, Chlorogloea purpurea SAG 13.99 and Gomphosphaeria aponina DSM 107014.</title>
        <authorList>
            <person name="Marter P."/>
            <person name="Huang S."/>
        </authorList>
    </citation>
    <scope>NUCLEOTIDE SEQUENCE</scope>
    <source>
        <strain evidence="8">JP213</strain>
    </source>
</reference>
<keyword evidence="3 6" id="KW-0238">DNA-binding</keyword>
<organism evidence="8 9">
    <name type="scientific">Gomphosphaeria aponina SAG 52.96 = DSM 107014</name>
    <dbReference type="NCBI Taxonomy" id="1521640"/>
    <lineage>
        <taxon>Bacteria</taxon>
        <taxon>Bacillati</taxon>
        <taxon>Cyanobacteriota</taxon>
        <taxon>Cyanophyceae</taxon>
        <taxon>Oscillatoriophycideae</taxon>
        <taxon>Chroococcales</taxon>
        <taxon>Gomphosphaeriaceae</taxon>
        <taxon>Gomphosphaeria</taxon>
    </lineage>
</organism>
<comment type="similarity">
    <text evidence="6">Belongs to the RuvA family.</text>
</comment>
<comment type="subunit">
    <text evidence="6">Homotetramer. Forms an RuvA(8)-RuvB(12)-Holliday junction (HJ) complex. HJ DNA is sandwiched between 2 RuvA tetramers; dsDNA enters through RuvA and exits via RuvB. An RuvB hexamer assembles on each DNA strand where it exits the tetramer. Each RuvB hexamer is contacted by two RuvA subunits (via domain III) on 2 adjacent RuvB subunits; this complex drives branch migration. In the full resolvosome a probable DNA-RuvA(4)-RuvB(12)-RuvC(2) complex forms which resolves the HJ.</text>
</comment>
<keyword evidence="2 6" id="KW-0227">DNA damage</keyword>
<evidence type="ECO:0000256" key="1">
    <source>
        <dbReference type="ARBA" id="ARBA00022490"/>
    </source>
</evidence>
<dbReference type="GO" id="GO:0009378">
    <property type="term" value="F:four-way junction helicase activity"/>
    <property type="evidence" value="ECO:0007669"/>
    <property type="project" value="InterPro"/>
</dbReference>
<dbReference type="SMART" id="SM00278">
    <property type="entry name" value="HhH1"/>
    <property type="match status" value="2"/>
</dbReference>
<dbReference type="GO" id="GO:0006310">
    <property type="term" value="P:DNA recombination"/>
    <property type="evidence" value="ECO:0007669"/>
    <property type="project" value="UniProtKB-UniRule"/>
</dbReference>
<dbReference type="GO" id="GO:0006281">
    <property type="term" value="P:DNA repair"/>
    <property type="evidence" value="ECO:0007669"/>
    <property type="project" value="UniProtKB-UniRule"/>
</dbReference>
<evidence type="ECO:0000256" key="5">
    <source>
        <dbReference type="ARBA" id="ARBA00023204"/>
    </source>
</evidence>
<dbReference type="Pfam" id="PF07499">
    <property type="entry name" value="RuvA_C"/>
    <property type="match status" value="1"/>
</dbReference>
<evidence type="ECO:0000256" key="2">
    <source>
        <dbReference type="ARBA" id="ARBA00022763"/>
    </source>
</evidence>
<keyword evidence="5 6" id="KW-0234">DNA repair</keyword>
<feature type="domain" description="Helix-hairpin-helix DNA-binding motif class 1" evidence="7">
    <location>
        <begin position="28"/>
        <end position="47"/>
    </location>
</feature>
<evidence type="ECO:0000259" key="7">
    <source>
        <dbReference type="SMART" id="SM00278"/>
    </source>
</evidence>
<comment type="caution">
    <text evidence="8">The sequence shown here is derived from an EMBL/GenBank/DDBJ whole genome shotgun (WGS) entry which is preliminary data.</text>
</comment>